<keyword evidence="4" id="KW-1185">Reference proteome</keyword>
<feature type="signal peptide" evidence="2">
    <location>
        <begin position="1"/>
        <end position="21"/>
    </location>
</feature>
<feature type="compositionally biased region" description="Low complexity" evidence="1">
    <location>
        <begin position="27"/>
        <end position="37"/>
    </location>
</feature>
<sequence length="304" mass="30982">MYFPRVAGFVALAALIPALMAAPASVASDASASTSLSTGPAPTEAAPALQDAAAPPPPAPAPKDDDAAPQDDDAAPKDDDAAPQDGDAAPQDGDAAPQDGDAAPQDGDAAPQDGDAAPQDGDAAPQDDDAPAPGPDSKSNESQPPSPPPMSSKIVNGLNCTDFQANGTLQLNGRPLGFTGMPVTLKMEDKGDDVVFIECPSQTMDLKSKDSKHYGIVSPVAAPTSQCVRASELGKPQALLEIQDCSMSDDSSQMGQTFEYDDDTHSLSFVGRPAPGDFYQINVVNDTIAAVSPDGDPVASLKLQ</sequence>
<evidence type="ECO:0000313" key="3">
    <source>
        <dbReference type="EMBL" id="WFD18554.1"/>
    </source>
</evidence>
<evidence type="ECO:0000256" key="1">
    <source>
        <dbReference type="SAM" id="MobiDB-lite"/>
    </source>
</evidence>
<dbReference type="AlphaFoldDB" id="A0AAF0E5G2"/>
<reference evidence="3" key="1">
    <citation type="submission" date="2023-03" db="EMBL/GenBank/DDBJ databases">
        <title>Mating type loci evolution in Malassezia.</title>
        <authorList>
            <person name="Coelho M.A."/>
        </authorList>
    </citation>
    <scope>NUCLEOTIDE SEQUENCE</scope>
    <source>
        <strain evidence="3">CBS 10434</strain>
    </source>
</reference>
<organism evidence="3 4">
    <name type="scientific">Malassezia caprae</name>
    <dbReference type="NCBI Taxonomy" id="1381934"/>
    <lineage>
        <taxon>Eukaryota</taxon>
        <taxon>Fungi</taxon>
        <taxon>Dikarya</taxon>
        <taxon>Basidiomycota</taxon>
        <taxon>Ustilaginomycotina</taxon>
        <taxon>Malasseziomycetes</taxon>
        <taxon>Malasseziales</taxon>
        <taxon>Malasseziaceae</taxon>
        <taxon>Malassezia</taxon>
    </lineage>
</organism>
<evidence type="ECO:0000313" key="4">
    <source>
        <dbReference type="Proteomes" id="UP001220961"/>
    </source>
</evidence>
<gene>
    <name evidence="3" type="ORF">MCAP1_000758</name>
</gene>
<dbReference type="Proteomes" id="UP001220961">
    <property type="component" value="Chromosome 2"/>
</dbReference>
<feature type="compositionally biased region" description="Low complexity" evidence="1">
    <location>
        <begin position="83"/>
        <end position="124"/>
    </location>
</feature>
<protein>
    <recommendedName>
        <fullName evidence="5">Ricin B lectin domain-containing protein</fullName>
    </recommendedName>
</protein>
<proteinExistence type="predicted"/>
<feature type="chain" id="PRO_5042119595" description="Ricin B lectin domain-containing protein" evidence="2">
    <location>
        <begin position="22"/>
        <end position="304"/>
    </location>
</feature>
<keyword evidence="2" id="KW-0732">Signal</keyword>
<dbReference type="EMBL" id="CP119909">
    <property type="protein sequence ID" value="WFD18554.1"/>
    <property type="molecule type" value="Genomic_DNA"/>
</dbReference>
<evidence type="ECO:0008006" key="5">
    <source>
        <dbReference type="Google" id="ProtNLM"/>
    </source>
</evidence>
<feature type="region of interest" description="Disordered" evidence="1">
    <location>
        <begin position="27"/>
        <end position="157"/>
    </location>
</feature>
<accession>A0AAF0E5G2</accession>
<evidence type="ECO:0000256" key="2">
    <source>
        <dbReference type="SAM" id="SignalP"/>
    </source>
</evidence>
<name>A0AAF0E5G2_9BASI</name>